<evidence type="ECO:0000313" key="1">
    <source>
        <dbReference type="EMBL" id="VDL86801.1"/>
    </source>
</evidence>
<dbReference type="Gene3D" id="1.20.190.60">
    <property type="match status" value="1"/>
</dbReference>
<dbReference type="EMBL" id="UYSL01027504">
    <property type="protein sequence ID" value="VDL86801.1"/>
    <property type="molecule type" value="Genomic_DNA"/>
</dbReference>
<reference evidence="1 2" key="2">
    <citation type="submission" date="2018-11" db="EMBL/GenBank/DDBJ databases">
        <authorList>
            <consortium name="Pathogen Informatics"/>
        </authorList>
    </citation>
    <scope>NUCLEOTIDE SEQUENCE [LARGE SCALE GENOMIC DNA]</scope>
</reference>
<name>A0A0N4YY48_NIPBR</name>
<dbReference type="Proteomes" id="UP000271162">
    <property type="component" value="Unassembled WGS sequence"/>
</dbReference>
<dbReference type="AlphaFoldDB" id="A0A0N4YY48"/>
<evidence type="ECO:0000313" key="3">
    <source>
        <dbReference type="WBParaSite" id="NBR_0002217001-mRNA-1"/>
    </source>
</evidence>
<evidence type="ECO:0000313" key="2">
    <source>
        <dbReference type="Proteomes" id="UP000271162"/>
    </source>
</evidence>
<reference evidence="3" key="1">
    <citation type="submission" date="2017-02" db="UniProtKB">
        <authorList>
            <consortium name="WormBaseParasite"/>
        </authorList>
    </citation>
    <scope>IDENTIFICATION</scope>
</reference>
<protein>
    <submittedName>
        <fullName evidence="3">Ras-GAP domain-containing protein</fullName>
    </submittedName>
</protein>
<organism evidence="3">
    <name type="scientific">Nippostrongylus brasiliensis</name>
    <name type="common">Rat hookworm</name>
    <dbReference type="NCBI Taxonomy" id="27835"/>
    <lineage>
        <taxon>Eukaryota</taxon>
        <taxon>Metazoa</taxon>
        <taxon>Ecdysozoa</taxon>
        <taxon>Nematoda</taxon>
        <taxon>Chromadorea</taxon>
        <taxon>Rhabditida</taxon>
        <taxon>Rhabditina</taxon>
        <taxon>Rhabditomorpha</taxon>
        <taxon>Strongyloidea</taxon>
        <taxon>Heligmosomidae</taxon>
        <taxon>Nippostrongylus</taxon>
    </lineage>
</organism>
<dbReference type="STRING" id="27835.A0A0N4YY48"/>
<gene>
    <name evidence="1" type="ORF">NBR_LOCUS22171</name>
</gene>
<keyword evidence="2" id="KW-1185">Reference proteome</keyword>
<accession>A0A0N4YY48</accession>
<sequence>MICAPVFIDAASVRVLHMEIRGINSECWPLSSTMIFFLLILTSAQRITFRAKPLDCLYFNLLPVPDGAVERIGPQLTKRKLLVAPLSLLQPLGAAQDEQRIRNVLMHLLTLAFNKISELLLSDAYLRPDLLLCIVLLLRVPAVCRYDQRLVEALSKSQQDVIFDNEKVETFRCFCESDPFEYPVSYGQIADHLTELSEEGEAVKVSNVVESDTFVMSSFVVN</sequence>
<dbReference type="WBParaSite" id="NBR_0002217001-mRNA-1">
    <property type="protein sequence ID" value="NBR_0002217001-mRNA-1"/>
    <property type="gene ID" value="NBR_0002217001"/>
</dbReference>
<proteinExistence type="predicted"/>